<evidence type="ECO:0000256" key="1">
    <source>
        <dbReference type="ARBA" id="ARBA00003944"/>
    </source>
</evidence>
<dbReference type="KEGG" id="acel:acsn021_28130"/>
<evidence type="ECO:0000256" key="2">
    <source>
        <dbReference type="ARBA" id="ARBA00009149"/>
    </source>
</evidence>
<dbReference type="InterPro" id="IPR001635">
    <property type="entry name" value="Flag_hook_Flik"/>
</dbReference>
<sequence length="456" mass="49733">MTANLKTQLFDLAGSGQNNKVSMNQKSSGNDFAGIMDNSVKSKDVLRETVAATKKTFINKSQVPAKSDFNKIQQEVNKNTVLSSTGTEGLVLAGEIDPLADGKMDNIAFSNIEDFIAALQNSIQEQLGISKEELEKAMETLGLTMLDLLNPDNLKQLVLQVKGAEDISEFLTNEELADTLKQLSETVKSVTDDFGVTKEQVEQYLDSINNQEKQDEYIIAPTTLENPDEESSAKELNATKDSSETAATSGNGTSVEVYKTDSQGQNTASDNTGNKEEAAAETSLESFIQNLAVKGSEGLAGFEEEVSNSRQIQDITTQIIEQIKVFIKPEQTSMEIQLNPEHLGKVNLSVVAKDGILTAQFQTQNEIAKEAIESQLHILRENLNQQGLKVEAIEVTVANFNFTGSDQAAGDTQKHQEKSGNRGRLFEGSEAIEEEKIENSSLDSLEQATNSVDYTV</sequence>
<feature type="region of interest" description="Disordered" evidence="4">
    <location>
        <begin position="405"/>
        <end position="456"/>
    </location>
</feature>
<accession>A0A6S6QX84</accession>
<feature type="compositionally biased region" description="Basic and acidic residues" evidence="4">
    <location>
        <begin position="231"/>
        <end position="243"/>
    </location>
</feature>
<dbReference type="PRINTS" id="PR01007">
    <property type="entry name" value="FLGHOOKFLIK"/>
</dbReference>
<feature type="region of interest" description="Disordered" evidence="4">
    <location>
        <begin position="223"/>
        <end position="281"/>
    </location>
</feature>
<feature type="compositionally biased region" description="Polar residues" evidence="4">
    <location>
        <begin position="244"/>
        <end position="272"/>
    </location>
</feature>
<keyword evidence="6" id="KW-1185">Reference proteome</keyword>
<comment type="function">
    <text evidence="1">Controls the length of the flagellar hook.</text>
</comment>
<evidence type="ECO:0000313" key="6">
    <source>
        <dbReference type="Proteomes" id="UP000515561"/>
    </source>
</evidence>
<keyword evidence="3" id="KW-1005">Bacterial flagellum biogenesis</keyword>
<dbReference type="Gene3D" id="3.30.750.140">
    <property type="match status" value="1"/>
</dbReference>
<gene>
    <name evidence="5" type="ORF">acsn021_28130</name>
</gene>
<evidence type="ECO:0000256" key="3">
    <source>
        <dbReference type="ARBA" id="ARBA00022795"/>
    </source>
</evidence>
<evidence type="ECO:0000256" key="4">
    <source>
        <dbReference type="SAM" id="MobiDB-lite"/>
    </source>
</evidence>
<organism evidence="5 6">
    <name type="scientific">Anaerocolumna cellulosilytica</name>
    <dbReference type="NCBI Taxonomy" id="433286"/>
    <lineage>
        <taxon>Bacteria</taxon>
        <taxon>Bacillati</taxon>
        <taxon>Bacillota</taxon>
        <taxon>Clostridia</taxon>
        <taxon>Lachnospirales</taxon>
        <taxon>Lachnospiraceae</taxon>
        <taxon>Anaerocolumna</taxon>
    </lineage>
</organism>
<reference evidence="5 6" key="1">
    <citation type="journal article" date="2016" name="Int. J. Syst. Evol. Microbiol.">
        <title>Descriptions of Anaerotaenia torta gen. nov., sp. nov. and Anaerocolumna cellulosilytica gen. nov., sp. nov. isolated from a methanogenic reactor of cattle waste.</title>
        <authorList>
            <person name="Uek A."/>
            <person name="Ohtaki Y."/>
            <person name="Kaku N."/>
            <person name="Ueki K."/>
        </authorList>
    </citation>
    <scope>NUCLEOTIDE SEQUENCE [LARGE SCALE GENOMIC DNA]</scope>
    <source>
        <strain evidence="5 6">SN021</strain>
    </source>
</reference>
<feature type="compositionally biased region" description="Basic and acidic residues" evidence="4">
    <location>
        <begin position="412"/>
        <end position="427"/>
    </location>
</feature>
<feature type="compositionally biased region" description="Polar residues" evidence="4">
    <location>
        <begin position="442"/>
        <end position="456"/>
    </location>
</feature>
<name>A0A6S6QX84_9FIRM</name>
<dbReference type="GO" id="GO:0009424">
    <property type="term" value="C:bacterial-type flagellum hook"/>
    <property type="evidence" value="ECO:0007669"/>
    <property type="project" value="InterPro"/>
</dbReference>
<dbReference type="InterPro" id="IPR021136">
    <property type="entry name" value="Flagellar_hook_control-like_C"/>
</dbReference>
<dbReference type="AlphaFoldDB" id="A0A6S6QX84"/>
<dbReference type="Pfam" id="PF02120">
    <property type="entry name" value="Flg_hook"/>
    <property type="match status" value="1"/>
</dbReference>
<dbReference type="EMBL" id="AP023367">
    <property type="protein sequence ID" value="BCJ95244.1"/>
    <property type="molecule type" value="Genomic_DNA"/>
</dbReference>
<dbReference type="Proteomes" id="UP000515561">
    <property type="component" value="Chromosome"/>
</dbReference>
<dbReference type="GO" id="GO:0044780">
    <property type="term" value="P:bacterial-type flagellum assembly"/>
    <property type="evidence" value="ECO:0007669"/>
    <property type="project" value="InterPro"/>
</dbReference>
<comment type="similarity">
    <text evidence="2">Belongs to the FliK family.</text>
</comment>
<protein>
    <submittedName>
        <fullName evidence="5">Uncharacterized protein</fullName>
    </submittedName>
</protein>
<dbReference type="RefSeq" id="WP_184093914.1">
    <property type="nucleotide sequence ID" value="NZ_AP023367.1"/>
</dbReference>
<dbReference type="CDD" id="cd17470">
    <property type="entry name" value="T3SS_Flik_C"/>
    <property type="match status" value="1"/>
</dbReference>
<proteinExistence type="inferred from homology"/>
<evidence type="ECO:0000313" key="5">
    <source>
        <dbReference type="EMBL" id="BCJ95244.1"/>
    </source>
</evidence>
<dbReference type="InterPro" id="IPR038610">
    <property type="entry name" value="FliK-like_C_sf"/>
</dbReference>